<dbReference type="NCBIfam" id="TIGR03654">
    <property type="entry name" value="L6_bact"/>
    <property type="match status" value="1"/>
</dbReference>
<dbReference type="PANTHER" id="PTHR11655">
    <property type="entry name" value="60S/50S RIBOSOMAL PROTEIN L6/L9"/>
    <property type="match status" value="1"/>
</dbReference>
<comment type="similarity">
    <text evidence="3 4">Belongs to the universal ribosomal protein uL6 family.</text>
</comment>
<keyword evidence="3 5" id="KW-0699">rRNA-binding</keyword>
<dbReference type="GO" id="GO:0005840">
    <property type="term" value="C:ribosome"/>
    <property type="evidence" value="ECO:0007669"/>
    <property type="project" value="UniProtKB-KW"/>
</dbReference>
<proteinExistence type="inferred from homology"/>
<dbReference type="InterPro" id="IPR002358">
    <property type="entry name" value="Ribosomal_uL6_CS"/>
</dbReference>
<dbReference type="EMBL" id="BAAAZO010000006">
    <property type="protein sequence ID" value="GAA3616313.1"/>
    <property type="molecule type" value="Genomic_DNA"/>
</dbReference>
<evidence type="ECO:0000256" key="1">
    <source>
        <dbReference type="ARBA" id="ARBA00022980"/>
    </source>
</evidence>
<evidence type="ECO:0000256" key="3">
    <source>
        <dbReference type="HAMAP-Rule" id="MF_01365"/>
    </source>
</evidence>
<evidence type="ECO:0000256" key="2">
    <source>
        <dbReference type="ARBA" id="ARBA00023274"/>
    </source>
</evidence>
<keyword evidence="2 3" id="KW-0687">Ribonucleoprotein</keyword>
<organism evidence="7 8">
    <name type="scientific">Kineosporia mesophila</name>
    <dbReference type="NCBI Taxonomy" id="566012"/>
    <lineage>
        <taxon>Bacteria</taxon>
        <taxon>Bacillati</taxon>
        <taxon>Actinomycetota</taxon>
        <taxon>Actinomycetes</taxon>
        <taxon>Kineosporiales</taxon>
        <taxon>Kineosporiaceae</taxon>
        <taxon>Kineosporia</taxon>
    </lineage>
</organism>
<dbReference type="SUPFAM" id="SSF56053">
    <property type="entry name" value="Ribosomal protein L6"/>
    <property type="match status" value="2"/>
</dbReference>
<keyword evidence="1 3" id="KW-0689">Ribosomal protein</keyword>
<dbReference type="Gene3D" id="3.90.930.12">
    <property type="entry name" value="Ribosomal protein L6, alpha-beta domain"/>
    <property type="match status" value="2"/>
</dbReference>
<dbReference type="InterPro" id="IPR019906">
    <property type="entry name" value="Ribosomal_uL6_bac-type"/>
</dbReference>
<dbReference type="PRINTS" id="PR00059">
    <property type="entry name" value="RIBOSOMALL6"/>
</dbReference>
<evidence type="ECO:0000259" key="6">
    <source>
        <dbReference type="Pfam" id="PF00347"/>
    </source>
</evidence>
<evidence type="ECO:0000256" key="5">
    <source>
        <dbReference type="RuleBase" id="RU003870"/>
    </source>
</evidence>
<feature type="domain" description="Large ribosomal subunit protein uL6 alpha-beta" evidence="6">
    <location>
        <begin position="11"/>
        <end position="83"/>
    </location>
</feature>
<accession>A0ABP6ZTI6</accession>
<feature type="domain" description="Large ribosomal subunit protein uL6 alpha-beta" evidence="6">
    <location>
        <begin position="91"/>
        <end position="165"/>
    </location>
</feature>
<evidence type="ECO:0000313" key="7">
    <source>
        <dbReference type="EMBL" id="GAA3616313.1"/>
    </source>
</evidence>
<dbReference type="Proteomes" id="UP001501074">
    <property type="component" value="Unassembled WGS sequence"/>
</dbReference>
<evidence type="ECO:0000313" key="8">
    <source>
        <dbReference type="Proteomes" id="UP001501074"/>
    </source>
</evidence>
<dbReference type="Pfam" id="PF00347">
    <property type="entry name" value="Ribosomal_L6"/>
    <property type="match status" value="2"/>
</dbReference>
<comment type="subunit">
    <text evidence="3">Part of the 50S ribosomal subunit.</text>
</comment>
<sequence length="180" mass="19111">MSRIGRLPITVPAGVDVNLDGAQVSVKGPKGTLNLTVAAPITVAREDDGTVKVTRPDDERTSRALHGLTRTLISNMVVGVTEGYTKKLEIVGTGYRVQAKGSNLEFALGYSHSITVEPPAGITFAVEGPTKFSVSGIDKQAVGEVAANLRKLRKPDPYKGKGVRYADEVIKRKVGKAGKK</sequence>
<dbReference type="PROSITE" id="PS00525">
    <property type="entry name" value="RIBOSOMAL_L6_1"/>
    <property type="match status" value="1"/>
</dbReference>
<dbReference type="InterPro" id="IPR020040">
    <property type="entry name" value="Ribosomal_uL6_a/b-dom"/>
</dbReference>
<dbReference type="InterPro" id="IPR036789">
    <property type="entry name" value="Ribosomal_uL6-like_a/b-dom_sf"/>
</dbReference>
<dbReference type="PIRSF" id="PIRSF002162">
    <property type="entry name" value="Ribosomal_L6"/>
    <property type="match status" value="1"/>
</dbReference>
<comment type="caution">
    <text evidence="7">The sequence shown here is derived from an EMBL/GenBank/DDBJ whole genome shotgun (WGS) entry which is preliminary data.</text>
</comment>
<keyword evidence="8" id="KW-1185">Reference proteome</keyword>
<name>A0ABP6ZTI6_9ACTN</name>
<reference evidence="8" key="1">
    <citation type="journal article" date="2019" name="Int. J. Syst. Evol. Microbiol.">
        <title>The Global Catalogue of Microorganisms (GCM) 10K type strain sequencing project: providing services to taxonomists for standard genome sequencing and annotation.</title>
        <authorList>
            <consortium name="The Broad Institute Genomics Platform"/>
            <consortium name="The Broad Institute Genome Sequencing Center for Infectious Disease"/>
            <person name="Wu L."/>
            <person name="Ma J."/>
        </authorList>
    </citation>
    <scope>NUCLEOTIDE SEQUENCE [LARGE SCALE GENOMIC DNA]</scope>
    <source>
        <strain evidence="8">JCM 16902</strain>
    </source>
</reference>
<dbReference type="InterPro" id="IPR000702">
    <property type="entry name" value="Ribosomal_uL6-like"/>
</dbReference>
<evidence type="ECO:0000256" key="4">
    <source>
        <dbReference type="RuleBase" id="RU003869"/>
    </source>
</evidence>
<dbReference type="HAMAP" id="MF_01365_B">
    <property type="entry name" value="Ribosomal_uL6_B"/>
    <property type="match status" value="1"/>
</dbReference>
<dbReference type="RefSeq" id="WP_231482779.1">
    <property type="nucleotide sequence ID" value="NZ_BAAAZO010000006.1"/>
</dbReference>
<dbReference type="PANTHER" id="PTHR11655:SF14">
    <property type="entry name" value="LARGE RIBOSOMAL SUBUNIT PROTEIN UL6M"/>
    <property type="match status" value="1"/>
</dbReference>
<keyword evidence="3 5" id="KW-0694">RNA-binding</keyword>
<protein>
    <recommendedName>
        <fullName evidence="3">Large ribosomal subunit protein uL6</fullName>
    </recommendedName>
</protein>
<gene>
    <name evidence="3 7" type="primary">rplF</name>
    <name evidence="7" type="ORF">GCM10022223_35880</name>
</gene>
<comment type="function">
    <text evidence="3 5">This protein binds to the 23S rRNA, and is important in its secondary structure. It is located near the subunit interface in the base of the L7/L12 stalk, and near the tRNA binding site of the peptidyltransferase center.</text>
</comment>